<dbReference type="PANTHER" id="PTHR37477">
    <property type="entry name" value="COBALT-PRECORRIN-5A HYDROLASE"/>
    <property type="match status" value="1"/>
</dbReference>
<dbReference type="Pfam" id="PF11760">
    <property type="entry name" value="CbiG_N"/>
    <property type="match status" value="1"/>
</dbReference>
<protein>
    <submittedName>
        <fullName evidence="3">Cobalamin biosynthesis protein CbiG</fullName>
    </submittedName>
</protein>
<dbReference type="Proteomes" id="UP000006556">
    <property type="component" value="Chromosome"/>
</dbReference>
<dbReference type="InterPro" id="IPR036518">
    <property type="entry name" value="CobE/GbiG_C_sf"/>
</dbReference>
<gene>
    <name evidence="3" type="primary">CbiG</name>
    <name evidence="3" type="ordered locus">PTH_0955</name>
</gene>
<accession>A5D3Q6</accession>
<evidence type="ECO:0000313" key="4">
    <source>
        <dbReference type="Proteomes" id="UP000006556"/>
    </source>
</evidence>
<evidence type="ECO:0000259" key="1">
    <source>
        <dbReference type="Pfam" id="PF01890"/>
    </source>
</evidence>
<evidence type="ECO:0000313" key="3">
    <source>
        <dbReference type="EMBL" id="BAF59136.1"/>
    </source>
</evidence>
<dbReference type="InterPro" id="IPR021744">
    <property type="entry name" value="CbiG_N"/>
</dbReference>
<dbReference type="Gene3D" id="3.30.420.180">
    <property type="entry name" value="CobE/GbiG C-terminal domain"/>
    <property type="match status" value="1"/>
</dbReference>
<dbReference type="SUPFAM" id="SSF159672">
    <property type="entry name" value="CbiG N-terminal domain-like"/>
    <property type="match status" value="1"/>
</dbReference>
<organism evidence="3 4">
    <name type="scientific">Pelotomaculum thermopropionicum (strain DSM 13744 / JCM 10971 / SI)</name>
    <dbReference type="NCBI Taxonomy" id="370438"/>
    <lineage>
        <taxon>Bacteria</taxon>
        <taxon>Bacillati</taxon>
        <taxon>Bacillota</taxon>
        <taxon>Clostridia</taxon>
        <taxon>Eubacteriales</taxon>
        <taxon>Desulfotomaculaceae</taxon>
        <taxon>Pelotomaculum</taxon>
    </lineage>
</organism>
<dbReference type="EMBL" id="AP009389">
    <property type="protein sequence ID" value="BAF59136.1"/>
    <property type="molecule type" value="Genomic_DNA"/>
</dbReference>
<feature type="domain" description="Cobalamin synthesis G N-terminal" evidence="2">
    <location>
        <begin position="56"/>
        <end position="136"/>
    </location>
</feature>
<dbReference type="eggNOG" id="COG2073">
    <property type="taxonomic scope" value="Bacteria"/>
</dbReference>
<dbReference type="Pfam" id="PF01890">
    <property type="entry name" value="CbiG_C"/>
    <property type="match status" value="1"/>
</dbReference>
<feature type="domain" description="CobE/GbiG C-terminal" evidence="1">
    <location>
        <begin position="234"/>
        <end position="355"/>
    </location>
</feature>
<dbReference type="PANTHER" id="PTHR37477:SF1">
    <property type="entry name" value="COBALT-PRECORRIN-5A HYDROLASE"/>
    <property type="match status" value="1"/>
</dbReference>
<evidence type="ECO:0000259" key="2">
    <source>
        <dbReference type="Pfam" id="PF11760"/>
    </source>
</evidence>
<keyword evidence="4" id="KW-1185">Reference proteome</keyword>
<dbReference type="SUPFAM" id="SSF159664">
    <property type="entry name" value="CobE/GbiG C-terminal domain-like"/>
    <property type="match status" value="1"/>
</dbReference>
<dbReference type="HOGENOM" id="CLU_028397_0_0_9"/>
<dbReference type="AlphaFoldDB" id="A5D3Q6"/>
<proteinExistence type="predicted"/>
<dbReference type="InterPro" id="IPR038029">
    <property type="entry name" value="GbiG_N_sf"/>
</dbReference>
<dbReference type="STRING" id="370438.PTH_0955"/>
<dbReference type="GO" id="GO:0009236">
    <property type="term" value="P:cobalamin biosynthetic process"/>
    <property type="evidence" value="ECO:0007669"/>
    <property type="project" value="InterPro"/>
</dbReference>
<dbReference type="InterPro" id="IPR052553">
    <property type="entry name" value="CbiG_hydrolase"/>
</dbReference>
<dbReference type="Gene3D" id="3.40.50.11220">
    <property type="match status" value="1"/>
</dbReference>
<name>A5D3Q6_PELTS</name>
<dbReference type="InterPro" id="IPR002750">
    <property type="entry name" value="CobE/GbiG_C"/>
</dbReference>
<dbReference type="KEGG" id="pth:PTH_0955"/>
<sequence>MAWQVWRQEKTDESGGLAVIALTPAGKNLADRLAGAWNETGGAACVYHPTSSLSGLVRSLWNRHQSFVFIMAVGIVVRVIAPLIRDKWCDPAVVVVDEGGKFAVSLLGGHWAGANSLARRVAALLGAVPVVTTATDVQGTAAVDLLARQWSFLPVPREGVKGVSRALLEGKRLVFYTEWQLPGIEEIPSVGAVRPFPGEPGDVPEEPGEVPVFVTSRMVCSFAPDACTLCPPSLAAGIGCRRGVPAGEIEAALTEAFRRAGRHLESLKVIATHRAKADEEGLREAARTLGVPLVFFTSQSLRGVLERYPGLREGDFVRRQMGVGNVCETAALASVPEGTLVFPKLRLGRVTVALAEAGLLLSASGREMRRI</sequence>
<reference evidence="4" key="1">
    <citation type="journal article" date="2008" name="Genome Res.">
        <title>The genome of Pelotomaculum thermopropionicum reveals niche-associated evolution in anaerobic microbiota.</title>
        <authorList>
            <person name="Kosaka T."/>
            <person name="Kato S."/>
            <person name="Shimoyama T."/>
            <person name="Ishii S."/>
            <person name="Abe T."/>
            <person name="Watanabe K."/>
        </authorList>
    </citation>
    <scope>NUCLEOTIDE SEQUENCE [LARGE SCALE GENOMIC DNA]</scope>
    <source>
        <strain evidence="4">DSM 13744 / JCM 10971 / SI</strain>
    </source>
</reference>